<evidence type="ECO:0000259" key="8">
    <source>
        <dbReference type="PROSITE" id="PS50109"/>
    </source>
</evidence>
<dbReference type="PRINTS" id="PR00344">
    <property type="entry name" value="BCTRLSENSOR"/>
</dbReference>
<keyword evidence="7" id="KW-1133">Transmembrane helix</keyword>
<dbReference type="InterPro" id="IPR004358">
    <property type="entry name" value="Sig_transdc_His_kin-like_C"/>
</dbReference>
<keyword evidence="11" id="KW-1185">Reference proteome</keyword>
<dbReference type="InterPro" id="IPR036097">
    <property type="entry name" value="HisK_dim/P_sf"/>
</dbReference>
<keyword evidence="5" id="KW-0175">Coiled coil</keyword>
<dbReference type="Proteomes" id="UP000748752">
    <property type="component" value="Unassembled WGS sequence"/>
</dbReference>
<dbReference type="Gene3D" id="1.10.287.130">
    <property type="match status" value="1"/>
</dbReference>
<evidence type="ECO:0000256" key="1">
    <source>
        <dbReference type="ARBA" id="ARBA00000085"/>
    </source>
</evidence>
<dbReference type="Gene3D" id="3.40.50.2300">
    <property type="match status" value="1"/>
</dbReference>
<evidence type="ECO:0000313" key="11">
    <source>
        <dbReference type="Proteomes" id="UP000748752"/>
    </source>
</evidence>
<dbReference type="CDD" id="cd00082">
    <property type="entry name" value="HisKA"/>
    <property type="match status" value="1"/>
</dbReference>
<feature type="transmembrane region" description="Helical" evidence="7">
    <location>
        <begin position="151"/>
        <end position="170"/>
    </location>
</feature>
<dbReference type="EMBL" id="NRRV01000009">
    <property type="protein sequence ID" value="MBK1630218.1"/>
    <property type="molecule type" value="Genomic_DNA"/>
</dbReference>
<feature type="domain" description="Histidine kinase" evidence="8">
    <location>
        <begin position="192"/>
        <end position="415"/>
    </location>
</feature>
<keyword evidence="7" id="KW-0472">Membrane</keyword>
<dbReference type="SUPFAM" id="SSF55874">
    <property type="entry name" value="ATPase domain of HSP90 chaperone/DNA topoisomerase II/histidine kinase"/>
    <property type="match status" value="1"/>
</dbReference>
<dbReference type="CDD" id="cd17546">
    <property type="entry name" value="REC_hyHK_CKI1_RcsC-like"/>
    <property type="match status" value="1"/>
</dbReference>
<proteinExistence type="predicted"/>
<dbReference type="CDD" id="cd16922">
    <property type="entry name" value="HATPase_EvgS-ArcB-TorS-like"/>
    <property type="match status" value="1"/>
</dbReference>
<dbReference type="SUPFAM" id="SSF52172">
    <property type="entry name" value="CheY-like"/>
    <property type="match status" value="1"/>
</dbReference>
<feature type="transmembrane region" description="Helical" evidence="7">
    <location>
        <begin position="20"/>
        <end position="43"/>
    </location>
</feature>
<dbReference type="PROSITE" id="PS50109">
    <property type="entry name" value="HIS_KIN"/>
    <property type="match status" value="1"/>
</dbReference>
<comment type="caution">
    <text evidence="10">The sequence shown here is derived from an EMBL/GenBank/DDBJ whole genome shotgun (WGS) entry which is preliminary data.</text>
</comment>
<evidence type="ECO:0000313" key="10">
    <source>
        <dbReference type="EMBL" id="MBK1630218.1"/>
    </source>
</evidence>
<dbReference type="InterPro" id="IPR011006">
    <property type="entry name" value="CheY-like_superfamily"/>
</dbReference>
<sequence>MSPMSRIPPALRANPEFQSAVVRVGIWLFGLIYIAAAAWLGLFSVDYPAFLSLFAGYLVVNLTILVSVLLRATWEARRYISLFFDIVAVSLAIFLTGDQGSPFYLFYIWIFISAATRYGRTHLAVAASAAVVSYNITLLVLGAWTKDPMDAAFHVLVLVLLPLYQDSLLVKLREARRAAEQANQAKSDFLANMTHELRTPLTGVLGMATLMRTTELDTQQREYLDAITSSANMLHALIGDILDLSKIDAKKLQLERSGFDLREPVREICEVMHTHALAKGLDLVCDVAPDLPPRVLGDALRVRQILFNLIGNAVKFTEQGQVMVRASVADAGPADPRTGVCLTVEDTGIGIAPEKLESIFESFSQADDSTTRRYGGTGLGTTIARDLTRLMGGHITVESQVDRGTAFRVWLPLLGQDCPRPPAPPQPRLEAVRVLIYERNAAQREIIHATCRSLGMQCFAEQDIGRLGGLLQRAGGIDLLIVGDSPEPLDLPDLLDTFQRLLHIRVPYLLLIYGQRRGELHGHCRHCLTKPFLREDLVRALEVTLAERGTAPDDDTDTVDTACDASQPSAGTPARPERETSETGEIPAPDPSAPQILVAEDNAIAATIIRTLLAQQGTAVTVVTDGEQALAAVRRKDFDLAFVDLRMPKVDGLDFTRRVRASQGEGRRLPIIALTANAAEDVKDRCLEAGMDAFLTKPVDADALAAAVARWALAADAP</sequence>
<reference evidence="10 11" key="1">
    <citation type="journal article" date="2020" name="Microorganisms">
        <title>Osmotic Adaptation and Compatible Solute Biosynthesis of Phototrophic Bacteria as Revealed from Genome Analyses.</title>
        <authorList>
            <person name="Imhoff J.F."/>
            <person name="Rahn T."/>
            <person name="Kunzel S."/>
            <person name="Keller A."/>
            <person name="Neulinger S.C."/>
        </authorList>
    </citation>
    <scope>NUCLEOTIDE SEQUENCE [LARGE SCALE GENOMIC DNA]</scope>
    <source>
        <strain evidence="10 11">DSM 6210</strain>
    </source>
</reference>
<dbReference type="InterPro" id="IPR003594">
    <property type="entry name" value="HATPase_dom"/>
</dbReference>
<dbReference type="SMART" id="SM00387">
    <property type="entry name" value="HATPase_c"/>
    <property type="match status" value="1"/>
</dbReference>
<dbReference type="PANTHER" id="PTHR45339">
    <property type="entry name" value="HYBRID SIGNAL TRANSDUCTION HISTIDINE KINASE J"/>
    <property type="match status" value="1"/>
</dbReference>
<dbReference type="SMART" id="SM00448">
    <property type="entry name" value="REC"/>
    <property type="match status" value="1"/>
</dbReference>
<dbReference type="PROSITE" id="PS50110">
    <property type="entry name" value="RESPONSE_REGULATORY"/>
    <property type="match status" value="1"/>
</dbReference>
<dbReference type="SMART" id="SM00388">
    <property type="entry name" value="HisKA"/>
    <property type="match status" value="1"/>
</dbReference>
<feature type="coiled-coil region" evidence="5">
    <location>
        <begin position="165"/>
        <end position="192"/>
    </location>
</feature>
<feature type="transmembrane region" description="Helical" evidence="7">
    <location>
        <begin position="49"/>
        <end position="70"/>
    </location>
</feature>
<evidence type="ECO:0000256" key="2">
    <source>
        <dbReference type="ARBA" id="ARBA00012438"/>
    </source>
</evidence>
<gene>
    <name evidence="10" type="ORF">CKO31_05555</name>
</gene>
<evidence type="ECO:0000256" key="6">
    <source>
        <dbReference type="SAM" id="MobiDB-lite"/>
    </source>
</evidence>
<dbReference type="Gene3D" id="3.30.565.10">
    <property type="entry name" value="Histidine kinase-like ATPase, C-terminal domain"/>
    <property type="match status" value="1"/>
</dbReference>
<evidence type="ECO:0000256" key="5">
    <source>
        <dbReference type="SAM" id="Coils"/>
    </source>
</evidence>
<dbReference type="Pfam" id="PF00072">
    <property type="entry name" value="Response_reg"/>
    <property type="match status" value="1"/>
</dbReference>
<feature type="modified residue" description="4-aspartylphosphate" evidence="4">
    <location>
        <position position="644"/>
    </location>
</feature>
<dbReference type="Pfam" id="PF02518">
    <property type="entry name" value="HATPase_c"/>
    <property type="match status" value="1"/>
</dbReference>
<keyword evidence="7" id="KW-0812">Transmembrane</keyword>
<dbReference type="InterPro" id="IPR005467">
    <property type="entry name" value="His_kinase_dom"/>
</dbReference>
<feature type="domain" description="Response regulatory" evidence="9">
    <location>
        <begin position="595"/>
        <end position="712"/>
    </location>
</feature>
<dbReference type="Pfam" id="PF00512">
    <property type="entry name" value="HisKA"/>
    <property type="match status" value="1"/>
</dbReference>
<dbReference type="EC" id="2.7.13.3" evidence="2"/>
<comment type="catalytic activity">
    <reaction evidence="1">
        <text>ATP + protein L-histidine = ADP + protein N-phospho-L-histidine.</text>
        <dbReference type="EC" id="2.7.13.3"/>
    </reaction>
</comment>
<evidence type="ECO:0000256" key="7">
    <source>
        <dbReference type="SAM" id="Phobius"/>
    </source>
</evidence>
<feature type="transmembrane region" description="Helical" evidence="7">
    <location>
        <begin position="126"/>
        <end position="145"/>
    </location>
</feature>
<feature type="region of interest" description="Disordered" evidence="6">
    <location>
        <begin position="548"/>
        <end position="593"/>
    </location>
</feature>
<organism evidence="10 11">
    <name type="scientific">Thiohalocapsa halophila</name>
    <dbReference type="NCBI Taxonomy" id="69359"/>
    <lineage>
        <taxon>Bacteria</taxon>
        <taxon>Pseudomonadati</taxon>
        <taxon>Pseudomonadota</taxon>
        <taxon>Gammaproteobacteria</taxon>
        <taxon>Chromatiales</taxon>
        <taxon>Chromatiaceae</taxon>
        <taxon>Thiohalocapsa</taxon>
    </lineage>
</organism>
<dbReference type="InterPro" id="IPR036890">
    <property type="entry name" value="HATPase_C_sf"/>
</dbReference>
<evidence type="ECO:0000256" key="3">
    <source>
        <dbReference type="ARBA" id="ARBA00022553"/>
    </source>
</evidence>
<name>A0ABS1CEA2_9GAMM</name>
<dbReference type="InterPro" id="IPR001789">
    <property type="entry name" value="Sig_transdc_resp-reg_receiver"/>
</dbReference>
<accession>A0ABS1CEA2</accession>
<keyword evidence="3 4" id="KW-0597">Phosphoprotein</keyword>
<evidence type="ECO:0000256" key="4">
    <source>
        <dbReference type="PROSITE-ProRule" id="PRU00169"/>
    </source>
</evidence>
<protein>
    <recommendedName>
        <fullName evidence="2">histidine kinase</fullName>
        <ecNumber evidence="2">2.7.13.3</ecNumber>
    </recommendedName>
</protein>
<dbReference type="PANTHER" id="PTHR45339:SF5">
    <property type="entry name" value="HISTIDINE KINASE"/>
    <property type="match status" value="1"/>
</dbReference>
<dbReference type="SUPFAM" id="SSF47384">
    <property type="entry name" value="Homodimeric domain of signal transducing histidine kinase"/>
    <property type="match status" value="1"/>
</dbReference>
<dbReference type="InterPro" id="IPR003661">
    <property type="entry name" value="HisK_dim/P_dom"/>
</dbReference>
<evidence type="ECO:0000259" key="9">
    <source>
        <dbReference type="PROSITE" id="PS50110"/>
    </source>
</evidence>